<protein>
    <submittedName>
        <fullName evidence="1">TIGR02265 family protein</fullName>
    </submittedName>
</protein>
<dbReference type="RefSeq" id="WP_267541834.1">
    <property type="nucleotide sequence ID" value="NZ_JAPNKA010000001.1"/>
</dbReference>
<comment type="caution">
    <text evidence="1">The sequence shown here is derived from an EMBL/GenBank/DDBJ whole genome shotgun (WGS) entry which is preliminary data.</text>
</comment>
<name>A0ABT4AQ57_9BACT</name>
<sequence length="189" mass="21014">MKLIPLGDTVRGYFFHCALEQVRLLGDEEALRRCREAGGLESPMRFFKYPISGFVRLLYEAARALTDSAGSFEEAMRQLGRHVATEFLGSPVGKTMLLLAGDNLQRLADSLPMVYRTGWGHGVGEVAWTGFSSCRTSIHGNVIPFPYFEGIFLEVFQAAGATHLKVAGRQVGPADTEYELSWELRNLPR</sequence>
<dbReference type="NCBIfam" id="TIGR02265">
    <property type="entry name" value="Mxa_TIGR02265"/>
    <property type="match status" value="1"/>
</dbReference>
<dbReference type="Proteomes" id="UP001207654">
    <property type="component" value="Unassembled WGS sequence"/>
</dbReference>
<evidence type="ECO:0000313" key="1">
    <source>
        <dbReference type="EMBL" id="MCY1083299.1"/>
    </source>
</evidence>
<dbReference type="InterPro" id="IPR011751">
    <property type="entry name" value="Mxa_paralog_2265"/>
</dbReference>
<gene>
    <name evidence="1" type="ORF">OV287_53575</name>
</gene>
<organism evidence="1 2">
    <name type="scientific">Archangium lansingense</name>
    <dbReference type="NCBI Taxonomy" id="2995310"/>
    <lineage>
        <taxon>Bacteria</taxon>
        <taxon>Pseudomonadati</taxon>
        <taxon>Myxococcota</taxon>
        <taxon>Myxococcia</taxon>
        <taxon>Myxococcales</taxon>
        <taxon>Cystobacterineae</taxon>
        <taxon>Archangiaceae</taxon>
        <taxon>Archangium</taxon>
    </lineage>
</organism>
<reference evidence="1 2" key="1">
    <citation type="submission" date="2022-11" db="EMBL/GenBank/DDBJ databases">
        <title>Minimal conservation of predation-associated metabolite biosynthetic gene clusters underscores biosynthetic potential of Myxococcota including descriptions for ten novel species: Archangium lansinium sp. nov., Myxococcus landrumus sp. nov., Nannocystis bai.</title>
        <authorList>
            <person name="Ahearne A."/>
            <person name="Stevens C."/>
            <person name="Phillips K."/>
        </authorList>
    </citation>
    <scope>NUCLEOTIDE SEQUENCE [LARGE SCALE GENOMIC DNA]</scope>
    <source>
        <strain evidence="1 2">MIWBW</strain>
    </source>
</reference>
<dbReference type="Pfam" id="PF09536">
    <property type="entry name" value="DUF2378"/>
    <property type="match status" value="1"/>
</dbReference>
<keyword evidence="2" id="KW-1185">Reference proteome</keyword>
<evidence type="ECO:0000313" key="2">
    <source>
        <dbReference type="Proteomes" id="UP001207654"/>
    </source>
</evidence>
<accession>A0ABT4AQ57</accession>
<dbReference type="EMBL" id="JAPNKA010000001">
    <property type="protein sequence ID" value="MCY1083299.1"/>
    <property type="molecule type" value="Genomic_DNA"/>
</dbReference>
<proteinExistence type="predicted"/>